<dbReference type="AlphaFoldDB" id="A0AAE4U0S9"/>
<evidence type="ECO:0000256" key="1">
    <source>
        <dbReference type="ARBA" id="ARBA00005254"/>
    </source>
</evidence>
<evidence type="ECO:0000313" key="5">
    <source>
        <dbReference type="Proteomes" id="UP001185922"/>
    </source>
</evidence>
<name>A0AAE4U0S9_9ACTN</name>
<organism evidence="4 5">
    <name type="scientific">Gordonia amicalis</name>
    <dbReference type="NCBI Taxonomy" id="89053"/>
    <lineage>
        <taxon>Bacteria</taxon>
        <taxon>Bacillati</taxon>
        <taxon>Actinomycetota</taxon>
        <taxon>Actinomycetes</taxon>
        <taxon>Mycobacteriales</taxon>
        <taxon>Gordoniaceae</taxon>
        <taxon>Gordonia</taxon>
    </lineage>
</organism>
<comment type="caution">
    <text evidence="4">The sequence shown here is derived from an EMBL/GenBank/DDBJ whole genome shotgun (WGS) entry which is preliminary data.</text>
</comment>
<dbReference type="PANTHER" id="PTHR11941">
    <property type="entry name" value="ENOYL-COA HYDRATASE-RELATED"/>
    <property type="match status" value="1"/>
</dbReference>
<dbReference type="EMBL" id="JAWLKH010000008">
    <property type="protein sequence ID" value="MDV6312259.1"/>
    <property type="molecule type" value="Genomic_DNA"/>
</dbReference>
<evidence type="ECO:0000256" key="2">
    <source>
        <dbReference type="ARBA" id="ARBA00023098"/>
    </source>
</evidence>
<dbReference type="GO" id="GO:0006635">
    <property type="term" value="P:fatty acid beta-oxidation"/>
    <property type="evidence" value="ECO:0007669"/>
    <property type="project" value="TreeGrafter"/>
</dbReference>
<dbReference type="Proteomes" id="UP001185922">
    <property type="component" value="Unassembled WGS sequence"/>
</dbReference>
<dbReference type="InterPro" id="IPR029045">
    <property type="entry name" value="ClpP/crotonase-like_dom_sf"/>
</dbReference>
<evidence type="ECO:0000313" key="4">
    <source>
        <dbReference type="EMBL" id="MDV6312259.1"/>
    </source>
</evidence>
<keyword evidence="3" id="KW-0456">Lyase</keyword>
<comment type="similarity">
    <text evidence="1">Belongs to the enoyl-CoA hydratase/isomerase family.</text>
</comment>
<reference evidence="4" key="1">
    <citation type="submission" date="2023-10" db="EMBL/GenBank/DDBJ databases">
        <title>Development of a sustainable strategy for remediation of hydrocarbon-contaminated territories based on the waste exchange concept.</title>
        <authorList>
            <person name="Krivoruchko A."/>
        </authorList>
    </citation>
    <scope>NUCLEOTIDE SEQUENCE</scope>
    <source>
        <strain evidence="4">IEGM 1279</strain>
    </source>
</reference>
<sequence>MQIRRISIADLAAAPVIGGGDLLGDGAAVASPVALVDLDTVDDVTDDDLVRAADRASASDVILVGTSTRMMDDELFPLLDGLDLTYGPPGTDHRAVIGVDDVEVAIRNFTDAVSRCPQASLVAAQVVRAAEPLDPVPAIDVESLGYSTLQGGDEFGRWLEERRAKGRPLPPPAVDAVLLDRDGDTLRITLNRPERRNAYGTALRDAFVDALRLAILDDSIDHVVVDGAGSAFCAGGDLDEFGHMPDASTAHLIRTRGGAGRLVAVLADRVEVRLHGHCVGAGIEIPAFAGRVVAAPDTRIRLPEVSMGLIPGAGGTVSVPRRIGRWRALHLFVTGAEIDAEQALGWGLVDEIGAESGAFRGTLAKS</sequence>
<dbReference type="RefSeq" id="WP_191834726.1">
    <property type="nucleotide sequence ID" value="NZ_CP096596.1"/>
</dbReference>
<dbReference type="SUPFAM" id="SSF52096">
    <property type="entry name" value="ClpP/crotonase"/>
    <property type="match status" value="1"/>
</dbReference>
<dbReference type="InterPro" id="IPR001753">
    <property type="entry name" value="Enoyl-CoA_hydra/iso"/>
</dbReference>
<accession>A0AAE4U0S9</accession>
<keyword evidence="2" id="KW-0443">Lipid metabolism</keyword>
<dbReference type="Gene3D" id="3.90.226.10">
    <property type="entry name" value="2-enoyl-CoA Hydratase, Chain A, domain 1"/>
    <property type="match status" value="1"/>
</dbReference>
<evidence type="ECO:0000256" key="3">
    <source>
        <dbReference type="ARBA" id="ARBA00023239"/>
    </source>
</evidence>
<gene>
    <name evidence="4" type="ORF">R3Q15_10250</name>
</gene>
<dbReference type="GO" id="GO:0016829">
    <property type="term" value="F:lyase activity"/>
    <property type="evidence" value="ECO:0007669"/>
    <property type="project" value="UniProtKB-KW"/>
</dbReference>
<dbReference type="Pfam" id="PF00378">
    <property type="entry name" value="ECH_1"/>
    <property type="match status" value="1"/>
</dbReference>
<dbReference type="CDD" id="cd06558">
    <property type="entry name" value="crotonase-like"/>
    <property type="match status" value="1"/>
</dbReference>
<protein>
    <submittedName>
        <fullName evidence="4">Enoyl-CoA hydratase/isomerase family protein</fullName>
    </submittedName>
</protein>
<dbReference type="PANTHER" id="PTHR11941:SF169">
    <property type="entry name" value="(7AS)-7A-METHYL-1,5-DIOXO-2,3,5,6,7,7A-HEXAHYDRO-1H-INDENE-CARBOXYL-COA HYDROLASE"/>
    <property type="match status" value="1"/>
</dbReference>
<proteinExistence type="inferred from homology"/>